<dbReference type="Proteomes" id="UP000000374">
    <property type="component" value="Chromosome"/>
</dbReference>
<proteinExistence type="predicted"/>
<dbReference type="InterPro" id="IPR002878">
    <property type="entry name" value="ChsH2_C"/>
</dbReference>
<dbReference type="PANTHER" id="PTHR34075">
    <property type="entry name" value="BLR3430 PROTEIN"/>
    <property type="match status" value="1"/>
</dbReference>
<dbReference type="eggNOG" id="COG1545">
    <property type="taxonomic scope" value="Bacteria"/>
</dbReference>
<evidence type="ECO:0000313" key="3">
    <source>
        <dbReference type="EMBL" id="ABM58670.1"/>
    </source>
</evidence>
<dbReference type="Gene3D" id="6.10.30.10">
    <property type="match status" value="1"/>
</dbReference>
<protein>
    <recommendedName>
        <fullName evidence="5">DUF35 domain-containing protein</fullName>
    </recommendedName>
</protein>
<evidence type="ECO:0000259" key="1">
    <source>
        <dbReference type="Pfam" id="PF01796"/>
    </source>
</evidence>
<dbReference type="InterPro" id="IPR052513">
    <property type="entry name" value="Thioester_dehydratase-like"/>
</dbReference>
<dbReference type="KEGG" id="vei:Veis_2934"/>
<dbReference type="PANTHER" id="PTHR34075:SF5">
    <property type="entry name" value="BLR3430 PROTEIN"/>
    <property type="match status" value="1"/>
</dbReference>
<accession>A1WM13</accession>
<dbReference type="GeneID" id="76461419"/>
<sequence>MNANKYKPKPVPVPTPVTQPFWDGTRAGELRLQQCKACLRHVMYPRLRCPQCGAAGMHWIRATGRGRLYSYVINHFAAPGWEGETPYVIAVVELEEGPRMLSNLVGVAPRPECLTLDMPLEVVFEGRGDQTLPMFKPAPARVPR</sequence>
<evidence type="ECO:0000313" key="4">
    <source>
        <dbReference type="Proteomes" id="UP000000374"/>
    </source>
</evidence>
<feature type="domain" description="ChsH2 C-terminal OB-fold" evidence="1">
    <location>
        <begin position="59"/>
        <end position="125"/>
    </location>
</feature>
<dbReference type="SUPFAM" id="SSF50249">
    <property type="entry name" value="Nucleic acid-binding proteins"/>
    <property type="match status" value="1"/>
</dbReference>
<organism evidence="3 4">
    <name type="scientific">Verminephrobacter eiseniae (strain EF01-2)</name>
    <dbReference type="NCBI Taxonomy" id="391735"/>
    <lineage>
        <taxon>Bacteria</taxon>
        <taxon>Pseudomonadati</taxon>
        <taxon>Pseudomonadota</taxon>
        <taxon>Betaproteobacteria</taxon>
        <taxon>Burkholderiales</taxon>
        <taxon>Comamonadaceae</taxon>
        <taxon>Verminephrobacter</taxon>
    </lineage>
</organism>
<dbReference type="EMBL" id="CP000542">
    <property type="protein sequence ID" value="ABM58670.1"/>
    <property type="molecule type" value="Genomic_DNA"/>
</dbReference>
<evidence type="ECO:0008006" key="5">
    <source>
        <dbReference type="Google" id="ProtNLM"/>
    </source>
</evidence>
<dbReference type="InterPro" id="IPR012340">
    <property type="entry name" value="NA-bd_OB-fold"/>
</dbReference>
<dbReference type="Pfam" id="PF01796">
    <property type="entry name" value="OB_ChsH2_C"/>
    <property type="match status" value="1"/>
</dbReference>
<reference evidence="4" key="1">
    <citation type="submission" date="2006-12" db="EMBL/GenBank/DDBJ databases">
        <title>Complete sequence of chromosome 1 of Verminephrobacter eiseniae EF01-2.</title>
        <authorList>
            <person name="Copeland A."/>
            <person name="Lucas S."/>
            <person name="Lapidus A."/>
            <person name="Barry K."/>
            <person name="Detter J.C."/>
            <person name="Glavina del Rio T."/>
            <person name="Dalin E."/>
            <person name="Tice H."/>
            <person name="Pitluck S."/>
            <person name="Chertkov O."/>
            <person name="Brettin T."/>
            <person name="Bruce D."/>
            <person name="Han C."/>
            <person name="Tapia R."/>
            <person name="Gilna P."/>
            <person name="Schmutz J."/>
            <person name="Larimer F."/>
            <person name="Land M."/>
            <person name="Hauser L."/>
            <person name="Kyrpides N."/>
            <person name="Kim E."/>
            <person name="Stahl D."/>
            <person name="Richardson P."/>
        </authorList>
    </citation>
    <scope>NUCLEOTIDE SEQUENCE [LARGE SCALE GENOMIC DNA]</scope>
    <source>
        <strain evidence="4">EF01-2</strain>
    </source>
</reference>
<dbReference type="OrthoDB" id="5514845at2"/>
<dbReference type="InterPro" id="IPR022002">
    <property type="entry name" value="ChsH2_Znr"/>
</dbReference>
<dbReference type="AlphaFoldDB" id="A1WM13"/>
<evidence type="ECO:0000259" key="2">
    <source>
        <dbReference type="Pfam" id="PF12172"/>
    </source>
</evidence>
<keyword evidence="4" id="KW-1185">Reference proteome</keyword>
<dbReference type="HOGENOM" id="CLU_119412_1_2_4"/>
<gene>
    <name evidence="3" type="ordered locus">Veis_2934</name>
</gene>
<dbReference type="STRING" id="391735.Veis_2934"/>
<feature type="domain" description="ChsH2 rubredoxin-like zinc ribbon" evidence="2">
    <location>
        <begin position="22"/>
        <end position="57"/>
    </location>
</feature>
<dbReference type="Pfam" id="PF12172">
    <property type="entry name" value="zf-ChsH2"/>
    <property type="match status" value="1"/>
</dbReference>
<name>A1WM13_VEREI</name>
<dbReference type="RefSeq" id="WP_011810666.1">
    <property type="nucleotide sequence ID" value="NC_008786.1"/>
</dbReference>